<evidence type="ECO:0000313" key="17">
    <source>
        <dbReference type="Proteomes" id="UP000285211"/>
    </source>
</evidence>
<feature type="transmembrane region" description="Helical" evidence="13">
    <location>
        <begin position="133"/>
        <end position="154"/>
    </location>
</feature>
<dbReference type="EC" id="7.1.1.9" evidence="3"/>
<evidence type="ECO:0000256" key="12">
    <source>
        <dbReference type="SAM" id="MobiDB-lite"/>
    </source>
</evidence>
<comment type="similarity">
    <text evidence="2">Belongs to the cytochrome c oxidase subunit 2 family.</text>
</comment>
<feature type="domain" description="Cytochrome oxidase subunit II copper A binding" evidence="14">
    <location>
        <begin position="164"/>
        <end position="344"/>
    </location>
</feature>
<feature type="region of interest" description="Disordered" evidence="12">
    <location>
        <begin position="358"/>
        <end position="382"/>
    </location>
</feature>
<evidence type="ECO:0000256" key="3">
    <source>
        <dbReference type="ARBA" id="ARBA00012949"/>
    </source>
</evidence>
<dbReference type="Proteomes" id="UP000285211">
    <property type="component" value="Unassembled WGS sequence"/>
</dbReference>
<evidence type="ECO:0000256" key="13">
    <source>
        <dbReference type="SAM" id="Phobius"/>
    </source>
</evidence>
<keyword evidence="9 13" id="KW-1133">Transmembrane helix</keyword>
<dbReference type="EMBL" id="SACJ01000002">
    <property type="protein sequence ID" value="RVT78497.1"/>
    <property type="molecule type" value="Genomic_DNA"/>
</dbReference>
<dbReference type="InterPro" id="IPR002429">
    <property type="entry name" value="CcO_II-like_C"/>
</dbReference>
<keyword evidence="7" id="KW-1278">Translocase</keyword>
<dbReference type="InterPro" id="IPR036257">
    <property type="entry name" value="Cyt_c_oxidase_su2_TM_sf"/>
</dbReference>
<dbReference type="PANTHER" id="PTHR22888">
    <property type="entry name" value="CYTOCHROME C OXIDASE, SUBUNIT II"/>
    <property type="match status" value="1"/>
</dbReference>
<dbReference type="GO" id="GO:0042773">
    <property type="term" value="P:ATP synthesis coupled electron transport"/>
    <property type="evidence" value="ECO:0007669"/>
    <property type="project" value="TreeGrafter"/>
</dbReference>
<dbReference type="SUPFAM" id="SSF81464">
    <property type="entry name" value="Cytochrome c oxidase subunit II-like, transmembrane region"/>
    <property type="match status" value="1"/>
</dbReference>
<feature type="domain" description="Cytochrome oxidase subunit II transmembrane region profile" evidence="15">
    <location>
        <begin position="66"/>
        <end position="161"/>
    </location>
</feature>
<keyword evidence="17" id="KW-1185">Reference proteome</keyword>
<evidence type="ECO:0000256" key="6">
    <source>
        <dbReference type="ARBA" id="ARBA00022692"/>
    </source>
</evidence>
<keyword evidence="6 13" id="KW-0812">Transmembrane</keyword>
<dbReference type="PANTHER" id="PTHR22888:SF9">
    <property type="entry name" value="CYTOCHROME C OXIDASE SUBUNIT 2"/>
    <property type="match status" value="1"/>
</dbReference>
<evidence type="ECO:0000256" key="10">
    <source>
        <dbReference type="ARBA" id="ARBA00023136"/>
    </source>
</evidence>
<dbReference type="GO" id="GO:0004129">
    <property type="term" value="F:cytochrome-c oxidase activity"/>
    <property type="evidence" value="ECO:0007669"/>
    <property type="project" value="UniProtKB-EC"/>
</dbReference>
<dbReference type="Gene3D" id="2.60.40.420">
    <property type="entry name" value="Cupredoxins - blue copper proteins"/>
    <property type="match status" value="1"/>
</dbReference>
<dbReference type="RefSeq" id="WP_128193699.1">
    <property type="nucleotide sequence ID" value="NZ_SACJ01000002.1"/>
</dbReference>
<dbReference type="GO" id="GO:0016020">
    <property type="term" value="C:membrane"/>
    <property type="evidence" value="ECO:0007669"/>
    <property type="project" value="UniProtKB-SubCell"/>
</dbReference>
<dbReference type="GO" id="GO:0005507">
    <property type="term" value="F:copper ion binding"/>
    <property type="evidence" value="ECO:0007669"/>
    <property type="project" value="InterPro"/>
</dbReference>
<dbReference type="Gene3D" id="1.10.287.90">
    <property type="match status" value="1"/>
</dbReference>
<protein>
    <recommendedName>
        <fullName evidence="3">cytochrome-c oxidase</fullName>
        <ecNumber evidence="3">7.1.1.9</ecNumber>
    </recommendedName>
    <alternativeName>
        <fullName evidence="11">Cytochrome c oxidase polypeptide II</fullName>
    </alternativeName>
</protein>
<dbReference type="PROSITE" id="PS50857">
    <property type="entry name" value="COX2_CUA"/>
    <property type="match status" value="1"/>
</dbReference>
<dbReference type="OrthoDB" id="9781261at2"/>
<evidence type="ECO:0000256" key="4">
    <source>
        <dbReference type="ARBA" id="ARBA00022448"/>
    </source>
</evidence>
<evidence type="ECO:0000256" key="11">
    <source>
        <dbReference type="ARBA" id="ARBA00031389"/>
    </source>
</evidence>
<organism evidence="16 17">
    <name type="scientific">Flavobacterium sufflavum</name>
    <dbReference type="NCBI Taxonomy" id="1921138"/>
    <lineage>
        <taxon>Bacteria</taxon>
        <taxon>Pseudomonadati</taxon>
        <taxon>Bacteroidota</taxon>
        <taxon>Flavobacteriia</taxon>
        <taxon>Flavobacteriales</taxon>
        <taxon>Flavobacteriaceae</taxon>
        <taxon>Flavobacterium</taxon>
    </lineage>
</organism>
<evidence type="ECO:0000313" key="16">
    <source>
        <dbReference type="EMBL" id="RVT78497.1"/>
    </source>
</evidence>
<evidence type="ECO:0000256" key="5">
    <source>
        <dbReference type="ARBA" id="ARBA00022660"/>
    </source>
</evidence>
<evidence type="ECO:0000256" key="7">
    <source>
        <dbReference type="ARBA" id="ARBA00022967"/>
    </source>
</evidence>
<accession>A0A437L0W4</accession>
<evidence type="ECO:0000256" key="2">
    <source>
        <dbReference type="ARBA" id="ARBA00007866"/>
    </source>
</evidence>
<evidence type="ECO:0000256" key="1">
    <source>
        <dbReference type="ARBA" id="ARBA00004141"/>
    </source>
</evidence>
<evidence type="ECO:0000256" key="8">
    <source>
        <dbReference type="ARBA" id="ARBA00022982"/>
    </source>
</evidence>
<evidence type="ECO:0000259" key="14">
    <source>
        <dbReference type="PROSITE" id="PS50857"/>
    </source>
</evidence>
<evidence type="ECO:0000259" key="15">
    <source>
        <dbReference type="PROSITE" id="PS50999"/>
    </source>
</evidence>
<reference evidence="16 17" key="1">
    <citation type="submission" date="2019-01" db="EMBL/GenBank/DDBJ databases">
        <authorList>
            <person name="Chen W.-M."/>
        </authorList>
    </citation>
    <scope>NUCLEOTIDE SEQUENCE [LARGE SCALE GENOMIC DNA]</scope>
    <source>
        <strain evidence="16 17">BBQ-12</strain>
    </source>
</reference>
<gene>
    <name evidence="16" type="ORF">EOD40_04475</name>
</gene>
<feature type="transmembrane region" description="Helical" evidence="13">
    <location>
        <begin position="90"/>
        <end position="112"/>
    </location>
</feature>
<keyword evidence="10 13" id="KW-0472">Membrane</keyword>
<evidence type="ECO:0000256" key="9">
    <source>
        <dbReference type="ARBA" id="ARBA00022989"/>
    </source>
</evidence>
<comment type="caution">
    <text evidence="16">The sequence shown here is derived from an EMBL/GenBank/DDBJ whole genome shotgun (WGS) entry which is preliminary data.</text>
</comment>
<feature type="transmembrane region" description="Helical" evidence="13">
    <location>
        <begin position="48"/>
        <end position="70"/>
    </location>
</feature>
<sequence>MTSLLVIIVLVLLAVALWQLTKIFDLTQVGSSSDSSQVANDKDNNIQGYLMFGFLAFLYVFTIYGLLTWGNLPLHTPASEHGTEVDRLMNITWVLIFTVQAITQALLHYFAFKYKGKKDQKALYFADNNKLEALWSIIPAVTLAGLILYGLYAWTNIMFIDEDEDTIVIELYAQQFKWTARLAGEDNVLGKANVRYIEGVNTLGVDLSDKNAQDDIVVTELHIPKGKKVQFKLRSQDVLHSAYMPHFRAQMNCVPGMVTEFAFTPTYTTSEYRELPYMIEKVAHINELRAKKSVELIAKGQSGLDPYTFDYLLLCNKICGASHYNMQMKIVVDTPEDYKKWLADKTTLVNEVKASLEKPADDASGEAQGDSVATASKEVAIK</sequence>
<dbReference type="InterPro" id="IPR008972">
    <property type="entry name" value="Cupredoxin"/>
</dbReference>
<proteinExistence type="inferred from homology"/>
<dbReference type="AlphaFoldDB" id="A0A437L0W4"/>
<dbReference type="InterPro" id="IPR045187">
    <property type="entry name" value="CcO_II"/>
</dbReference>
<dbReference type="SUPFAM" id="SSF49503">
    <property type="entry name" value="Cupredoxins"/>
    <property type="match status" value="1"/>
</dbReference>
<dbReference type="InterPro" id="IPR011759">
    <property type="entry name" value="Cyt_c_oxidase_su2_TM_dom"/>
</dbReference>
<keyword evidence="5" id="KW-0679">Respiratory chain</keyword>
<comment type="subcellular location">
    <subcellularLocation>
        <location evidence="1">Membrane</location>
        <topology evidence="1">Multi-pass membrane protein</topology>
    </subcellularLocation>
</comment>
<dbReference type="Pfam" id="PF02790">
    <property type="entry name" value="COX2_TM"/>
    <property type="match status" value="1"/>
</dbReference>
<dbReference type="PROSITE" id="PS50999">
    <property type="entry name" value="COX2_TM"/>
    <property type="match status" value="1"/>
</dbReference>
<keyword evidence="4" id="KW-0813">Transport</keyword>
<feature type="transmembrane region" description="Helical" evidence="13">
    <location>
        <begin position="6"/>
        <end position="27"/>
    </location>
</feature>
<name>A0A437L0W4_9FLAO</name>
<keyword evidence="8" id="KW-0249">Electron transport</keyword>